<keyword evidence="3" id="KW-1185">Reference proteome</keyword>
<feature type="region of interest" description="Disordered" evidence="1">
    <location>
        <begin position="180"/>
        <end position="289"/>
    </location>
</feature>
<feature type="compositionally biased region" description="Low complexity" evidence="1">
    <location>
        <begin position="28"/>
        <end position="40"/>
    </location>
</feature>
<reference evidence="2 3" key="1">
    <citation type="submission" date="2016-11" db="EMBL/GenBank/DDBJ databases">
        <title>Draft Genome Assembly of Colletotrichum chlorophyti a pathogen of herbaceous plants.</title>
        <authorList>
            <person name="Gan P."/>
            <person name="Narusaka M."/>
            <person name="Tsushima A."/>
            <person name="Narusaka Y."/>
            <person name="Takano Y."/>
            <person name="Shirasu K."/>
        </authorList>
    </citation>
    <scope>NUCLEOTIDE SEQUENCE [LARGE SCALE GENOMIC DNA]</scope>
    <source>
        <strain evidence="2 3">NTL11</strain>
    </source>
</reference>
<protein>
    <submittedName>
        <fullName evidence="2">Uncharacterized protein</fullName>
    </submittedName>
</protein>
<organism evidence="2 3">
    <name type="scientific">Colletotrichum chlorophyti</name>
    <dbReference type="NCBI Taxonomy" id="708187"/>
    <lineage>
        <taxon>Eukaryota</taxon>
        <taxon>Fungi</taxon>
        <taxon>Dikarya</taxon>
        <taxon>Ascomycota</taxon>
        <taxon>Pezizomycotina</taxon>
        <taxon>Sordariomycetes</taxon>
        <taxon>Hypocreomycetidae</taxon>
        <taxon>Glomerellales</taxon>
        <taxon>Glomerellaceae</taxon>
        <taxon>Colletotrichum</taxon>
    </lineage>
</organism>
<evidence type="ECO:0000313" key="2">
    <source>
        <dbReference type="EMBL" id="OLN84946.1"/>
    </source>
</evidence>
<feature type="region of interest" description="Disordered" evidence="1">
    <location>
        <begin position="25"/>
        <end position="66"/>
    </location>
</feature>
<dbReference type="AlphaFoldDB" id="A0A1Q8RKT7"/>
<feature type="compositionally biased region" description="Polar residues" evidence="1">
    <location>
        <begin position="189"/>
        <end position="205"/>
    </location>
</feature>
<dbReference type="OrthoDB" id="4846323at2759"/>
<evidence type="ECO:0000256" key="1">
    <source>
        <dbReference type="SAM" id="MobiDB-lite"/>
    </source>
</evidence>
<accession>A0A1Q8RKT7</accession>
<comment type="caution">
    <text evidence="2">The sequence shown here is derived from an EMBL/GenBank/DDBJ whole genome shotgun (WGS) entry which is preliminary data.</text>
</comment>
<gene>
    <name evidence="2" type="ORF">CCHL11_03980</name>
</gene>
<evidence type="ECO:0000313" key="3">
    <source>
        <dbReference type="Proteomes" id="UP000186583"/>
    </source>
</evidence>
<sequence>MKDHGRKSNWTAQISPYLRGLKIKNLMSAPKSPSSPSSRSPRTRPEEDPNFQITHTPDRPERPVSMTAIPNDEECMEFIMTLQRQEENKRGCIKSGLRMWPYPEEEGTEDRRYLRSVRVESVHLEEAQLARTNSSGPVKIVDVGGSSTKSTWRLSYASMFSASDVGYISDDPGMALRMVPPSPPPTLPRSQSWWTQHTPRGNTSRWSDDSIDSVFSSREIESPCPPQGAVRSSAEASSPTIVGEEEAGPSTPPYFTPIKDRPATPFTDPRLRASADPVTPPPSHHLAGHVNIESTPQKYSWSSSRDTVLSTGAPVSRFPSRLPEVQPNDIGSQLPEVEVYGDWADYYFEEGNFWNDGRSDGYCDEDETRFDYEDGDTRARKEDDYDLEGEETWYEEERSLLGAGDDEIRPRYESFIKDYKKNVMNVTVTEL</sequence>
<dbReference type="Proteomes" id="UP000186583">
    <property type="component" value="Unassembled WGS sequence"/>
</dbReference>
<proteinExistence type="predicted"/>
<name>A0A1Q8RKT7_9PEZI</name>
<dbReference type="EMBL" id="MPGH01000185">
    <property type="protein sequence ID" value="OLN84946.1"/>
    <property type="molecule type" value="Genomic_DNA"/>
</dbReference>